<feature type="signal peptide" evidence="2">
    <location>
        <begin position="1"/>
        <end position="17"/>
    </location>
</feature>
<gene>
    <name evidence="3" type="ORF">C8N25_13923</name>
</gene>
<evidence type="ECO:0000256" key="2">
    <source>
        <dbReference type="SAM" id="SignalP"/>
    </source>
</evidence>
<comment type="caution">
    <text evidence="3">The sequence shown here is derived from an EMBL/GenBank/DDBJ whole genome shotgun (WGS) entry which is preliminary data.</text>
</comment>
<keyword evidence="2" id="KW-0732">Signal</keyword>
<feature type="compositionally biased region" description="Low complexity" evidence="1">
    <location>
        <begin position="221"/>
        <end position="238"/>
    </location>
</feature>
<evidence type="ECO:0000256" key="1">
    <source>
        <dbReference type="SAM" id="MobiDB-lite"/>
    </source>
</evidence>
<feature type="compositionally biased region" description="Basic and acidic residues" evidence="1">
    <location>
        <begin position="252"/>
        <end position="262"/>
    </location>
</feature>
<keyword evidence="4" id="KW-1185">Reference proteome</keyword>
<dbReference type="AlphaFoldDB" id="A0A3E0D6C7"/>
<organism evidence="3 4">
    <name type="scientific">Algoriphagus antarcticus</name>
    <dbReference type="NCBI Taxonomy" id="238540"/>
    <lineage>
        <taxon>Bacteria</taxon>
        <taxon>Pseudomonadati</taxon>
        <taxon>Bacteroidota</taxon>
        <taxon>Cytophagia</taxon>
        <taxon>Cytophagales</taxon>
        <taxon>Cyclobacteriaceae</taxon>
        <taxon>Algoriphagus</taxon>
    </lineage>
</organism>
<dbReference type="RefSeq" id="WP_086543654.1">
    <property type="nucleotide sequence ID" value="NZ_MSSW01000082.1"/>
</dbReference>
<feature type="region of interest" description="Disordered" evidence="1">
    <location>
        <begin position="211"/>
        <end position="262"/>
    </location>
</feature>
<evidence type="ECO:0000313" key="3">
    <source>
        <dbReference type="EMBL" id="REG78229.1"/>
    </source>
</evidence>
<protein>
    <submittedName>
        <fullName evidence="3">Uncharacterized protein</fullName>
    </submittedName>
</protein>
<dbReference type="PROSITE" id="PS51257">
    <property type="entry name" value="PROKAR_LIPOPROTEIN"/>
    <property type="match status" value="1"/>
</dbReference>
<proteinExistence type="predicted"/>
<name>A0A3E0D6C7_9BACT</name>
<feature type="chain" id="PRO_5017685534" evidence="2">
    <location>
        <begin position="18"/>
        <end position="550"/>
    </location>
</feature>
<evidence type="ECO:0000313" key="4">
    <source>
        <dbReference type="Proteomes" id="UP000256405"/>
    </source>
</evidence>
<dbReference type="EMBL" id="QUNF01000039">
    <property type="protein sequence ID" value="REG78229.1"/>
    <property type="molecule type" value="Genomic_DNA"/>
</dbReference>
<sequence length="550" mass="61231">MKIFKVAIFLLIISSCAKPLVTNNDRGSYRFDKRYFTSIPETPVINDILRVNVALLPLPDEPKLGVIKPKNFFDLRDSIPHTFLRIIGEKADSIPQIIEAIQSDLSKIPVPRPASTSTNGAKAFRDDVKDEVKVRLLISSVARYYYDEHLLHPNTRIEQLSTDIKLTGNNFTIKTIDRLENDLELIDLGTLDRKNEVRFVSDLKGEAGVGAAVSQTSNRANTDSNGTGSNSTNSTSDSEGLNKEGNISSNENKGEVKTSENRTVDISKKAGVTAALKYENSSTINEGLKLQYQRIKTSFSFSDKNLTVTQASAPNKNIAENVYMTLTLKSTRSGSDQKDYLNAKKLFKDDSGTINGINDAGLEVVSLRYIPCYSANINLSIQSEGMIRSVKNQVRGRNRGEFDDKVIYLPFQTLADTIDIPVWNLGVCTQLYSMKMFFPDSLGNPTENRLYVQVQGDKPTLALFHEDNVSDFREWFFRALGDPGQNLVLNNQIVLLLEDQKSGVKKLLTSRSLLDITCAKQFFKSIKSIEAVPYPEKGGISNIRSIARGQ</sequence>
<reference evidence="3 4" key="1">
    <citation type="submission" date="2018-08" db="EMBL/GenBank/DDBJ databases">
        <title>Genomic Encyclopedia of Archaeal and Bacterial Type Strains, Phase II (KMG-II): from individual species to whole genera.</title>
        <authorList>
            <person name="Goeker M."/>
        </authorList>
    </citation>
    <scope>NUCLEOTIDE SEQUENCE [LARGE SCALE GENOMIC DNA]</scope>
    <source>
        <strain evidence="3 4">DSM 15986</strain>
    </source>
</reference>
<dbReference type="Proteomes" id="UP000256405">
    <property type="component" value="Unassembled WGS sequence"/>
</dbReference>
<accession>A0A3E0D6C7</accession>
<dbReference type="OrthoDB" id="1440501at2"/>